<name>A0A7W6E9F3_9RHOB</name>
<evidence type="ECO:0000313" key="1">
    <source>
        <dbReference type="EMBL" id="MBB3995037.1"/>
    </source>
</evidence>
<evidence type="ECO:0000313" key="2">
    <source>
        <dbReference type="Proteomes" id="UP000530268"/>
    </source>
</evidence>
<sequence length="298" mass="33064">MTVAVQSLSNWQQMGFTPVCALQVFGMRRSGNHAIIDWLMRNAPEAATGGVFFNNCKFGKNPQRAFGSMDVYGTDYAVLPHQSMTTGERVAQAGGTPMAIVSYEDRMPQPDGQPQKASADMSAADFNHQVIIYRSFLNWSASMVAKLKRNEGYGATDRVRILSVALDTYKQGLDRVAKAKGAIAICYDDWMTSEVYRGGILQQLGLPQRDLSRGKMQRYGGGSSFQSKVTEVDQLDSVSRDTAMADDPEYQFLLWTAAHDLAFMERILTHFEQDAERLATLAETAKLHIKLPPREAST</sequence>
<proteinExistence type="predicted"/>
<dbReference type="RefSeq" id="WP_184566594.1">
    <property type="nucleotide sequence ID" value="NZ_JACIEI010000010.1"/>
</dbReference>
<protein>
    <submittedName>
        <fullName evidence="1">Uncharacterized protein</fullName>
    </submittedName>
</protein>
<organism evidence="1 2">
    <name type="scientific">Sulfitobacter undariae</name>
    <dbReference type="NCBI Taxonomy" id="1563671"/>
    <lineage>
        <taxon>Bacteria</taxon>
        <taxon>Pseudomonadati</taxon>
        <taxon>Pseudomonadota</taxon>
        <taxon>Alphaproteobacteria</taxon>
        <taxon>Rhodobacterales</taxon>
        <taxon>Roseobacteraceae</taxon>
        <taxon>Sulfitobacter</taxon>
    </lineage>
</organism>
<comment type="caution">
    <text evidence="1">The sequence shown here is derived from an EMBL/GenBank/DDBJ whole genome shotgun (WGS) entry which is preliminary data.</text>
</comment>
<dbReference type="EMBL" id="JACIEI010000010">
    <property type="protein sequence ID" value="MBB3995037.1"/>
    <property type="molecule type" value="Genomic_DNA"/>
</dbReference>
<dbReference type="AlphaFoldDB" id="A0A7W6E9F3"/>
<gene>
    <name evidence="1" type="ORF">GGR95_002687</name>
</gene>
<dbReference type="Proteomes" id="UP000530268">
    <property type="component" value="Unassembled WGS sequence"/>
</dbReference>
<keyword evidence="2" id="KW-1185">Reference proteome</keyword>
<accession>A0A7W6E9F3</accession>
<reference evidence="1 2" key="1">
    <citation type="submission" date="2020-08" db="EMBL/GenBank/DDBJ databases">
        <title>Genomic Encyclopedia of Type Strains, Phase IV (KMG-IV): sequencing the most valuable type-strain genomes for metagenomic binning, comparative biology and taxonomic classification.</title>
        <authorList>
            <person name="Goeker M."/>
        </authorList>
    </citation>
    <scope>NUCLEOTIDE SEQUENCE [LARGE SCALE GENOMIC DNA]</scope>
    <source>
        <strain evidence="1 2">DSM 102234</strain>
    </source>
</reference>